<dbReference type="Proteomes" id="UP000254863">
    <property type="component" value="Unassembled WGS sequence"/>
</dbReference>
<sequence>MICLYHFDMPLSLAERYNGFTDRRVMEAFIRYGQKMIDCFGDKVKWWLTFNEQNLYHMPDAFLISGYMRGEKTLRELYQIQHHVMMAHVHLTQ</sequence>
<gene>
    <name evidence="3" type="primary">bglC_1</name>
    <name evidence="3" type="ORF">NCTC11685_01736</name>
</gene>
<proteinExistence type="inferred from homology"/>
<dbReference type="InterPro" id="IPR017853">
    <property type="entry name" value="GH"/>
</dbReference>
<accession>A0A7H4N3A5</accession>
<dbReference type="GO" id="GO:0008706">
    <property type="term" value="F:6-phospho-beta-glucosidase activity"/>
    <property type="evidence" value="ECO:0007669"/>
    <property type="project" value="UniProtKB-EC"/>
</dbReference>
<name>A0A7H4N3A5_9ENTR</name>
<protein>
    <submittedName>
        <fullName evidence="3">6-phospho-beta-glucosidase</fullName>
        <ecNumber evidence="3">3.2.1.86</ecNumber>
    </submittedName>
</protein>
<evidence type="ECO:0000256" key="2">
    <source>
        <dbReference type="RuleBase" id="RU003690"/>
    </source>
</evidence>
<evidence type="ECO:0000256" key="1">
    <source>
        <dbReference type="ARBA" id="ARBA00023295"/>
    </source>
</evidence>
<keyword evidence="1 3" id="KW-0326">Glycosidase</keyword>
<dbReference type="PANTHER" id="PTHR10353">
    <property type="entry name" value="GLYCOSYL HYDROLASE"/>
    <property type="match status" value="1"/>
</dbReference>
<dbReference type="AlphaFoldDB" id="A0A7H4N3A5"/>
<dbReference type="EC" id="3.2.1.86" evidence="3"/>
<keyword evidence="3" id="KW-0378">Hydrolase</keyword>
<dbReference type="InterPro" id="IPR001360">
    <property type="entry name" value="Glyco_hydro_1"/>
</dbReference>
<organism evidence="3 4">
    <name type="scientific">Klebsiella michiganensis</name>
    <dbReference type="NCBI Taxonomy" id="1134687"/>
    <lineage>
        <taxon>Bacteria</taxon>
        <taxon>Pseudomonadati</taxon>
        <taxon>Pseudomonadota</taxon>
        <taxon>Gammaproteobacteria</taxon>
        <taxon>Enterobacterales</taxon>
        <taxon>Enterobacteriaceae</taxon>
        <taxon>Klebsiella/Raoultella group</taxon>
        <taxon>Klebsiella</taxon>
    </lineage>
</organism>
<dbReference type="GO" id="GO:0005829">
    <property type="term" value="C:cytosol"/>
    <property type="evidence" value="ECO:0007669"/>
    <property type="project" value="TreeGrafter"/>
</dbReference>
<dbReference type="EMBL" id="UGMS01000001">
    <property type="protein sequence ID" value="STV76867.1"/>
    <property type="molecule type" value="Genomic_DNA"/>
</dbReference>
<dbReference type="SUPFAM" id="SSF51445">
    <property type="entry name" value="(Trans)glycosidases"/>
    <property type="match status" value="1"/>
</dbReference>
<dbReference type="GO" id="GO:0016052">
    <property type="term" value="P:carbohydrate catabolic process"/>
    <property type="evidence" value="ECO:0007669"/>
    <property type="project" value="TreeGrafter"/>
</dbReference>
<evidence type="ECO:0000313" key="4">
    <source>
        <dbReference type="Proteomes" id="UP000254863"/>
    </source>
</evidence>
<evidence type="ECO:0000313" key="3">
    <source>
        <dbReference type="EMBL" id="STV76867.1"/>
    </source>
</evidence>
<comment type="caution">
    <text evidence="3">The sequence shown here is derived from an EMBL/GenBank/DDBJ whole genome shotgun (WGS) entry which is preliminary data.</text>
</comment>
<reference evidence="3 4" key="1">
    <citation type="submission" date="2018-06" db="EMBL/GenBank/DDBJ databases">
        <authorList>
            <consortium name="Pathogen Informatics"/>
            <person name="Doyle S."/>
        </authorList>
    </citation>
    <scope>NUCLEOTIDE SEQUENCE [LARGE SCALE GENOMIC DNA]</scope>
    <source>
        <strain evidence="3 4">NCTC11685</strain>
    </source>
</reference>
<dbReference type="Gene3D" id="3.20.20.80">
    <property type="entry name" value="Glycosidases"/>
    <property type="match status" value="1"/>
</dbReference>
<dbReference type="Pfam" id="PF00232">
    <property type="entry name" value="Glyco_hydro_1"/>
    <property type="match status" value="1"/>
</dbReference>
<comment type="similarity">
    <text evidence="2">Belongs to the glycosyl hydrolase 1 family.</text>
</comment>
<dbReference type="PANTHER" id="PTHR10353:SF122">
    <property type="entry name" value="6-PHOSPHO-BETA-GLUCOSIDASE ASCB-RELATED"/>
    <property type="match status" value="1"/>
</dbReference>